<sequence length="66" mass="7316">MTVVRNVVDLAKKSKIPLHDTIALKRYTLLMSPLLEATGVVKILNSKKEPYLLYCPLGASPFLDST</sequence>
<comment type="caution">
    <text evidence="1">The sequence shown here is derived from an EMBL/GenBank/DDBJ whole genome shotgun (WGS) entry which is preliminary data.</text>
</comment>
<evidence type="ECO:0000313" key="1">
    <source>
        <dbReference type="EMBL" id="KAJ9060097.1"/>
    </source>
</evidence>
<gene>
    <name evidence="1" type="ORF">DSO57_1034486</name>
</gene>
<protein>
    <submittedName>
        <fullName evidence="1">Uncharacterized protein</fullName>
    </submittedName>
</protein>
<name>A0ACC2SCG0_9FUNG</name>
<dbReference type="EMBL" id="QTSX02005258">
    <property type="protein sequence ID" value="KAJ9060097.1"/>
    <property type="molecule type" value="Genomic_DNA"/>
</dbReference>
<reference evidence="1" key="1">
    <citation type="submission" date="2022-04" db="EMBL/GenBank/DDBJ databases">
        <title>Genome of the entomopathogenic fungus Entomophthora muscae.</title>
        <authorList>
            <person name="Elya C."/>
            <person name="Lovett B.R."/>
            <person name="Lee E."/>
            <person name="Macias A.M."/>
            <person name="Hajek A.E."/>
            <person name="De Bivort B.L."/>
            <person name="Kasson M.T."/>
            <person name="De Fine Licht H.H."/>
            <person name="Stajich J.E."/>
        </authorList>
    </citation>
    <scope>NUCLEOTIDE SEQUENCE</scope>
    <source>
        <strain evidence="1">Berkeley</strain>
    </source>
</reference>
<proteinExistence type="predicted"/>
<evidence type="ECO:0000313" key="2">
    <source>
        <dbReference type="Proteomes" id="UP001165960"/>
    </source>
</evidence>
<organism evidence="1 2">
    <name type="scientific">Entomophthora muscae</name>
    <dbReference type="NCBI Taxonomy" id="34485"/>
    <lineage>
        <taxon>Eukaryota</taxon>
        <taxon>Fungi</taxon>
        <taxon>Fungi incertae sedis</taxon>
        <taxon>Zoopagomycota</taxon>
        <taxon>Entomophthoromycotina</taxon>
        <taxon>Entomophthoromycetes</taxon>
        <taxon>Entomophthorales</taxon>
        <taxon>Entomophthoraceae</taxon>
        <taxon>Entomophthora</taxon>
    </lineage>
</organism>
<dbReference type="Proteomes" id="UP001165960">
    <property type="component" value="Unassembled WGS sequence"/>
</dbReference>
<accession>A0ACC2SCG0</accession>
<keyword evidence="2" id="KW-1185">Reference proteome</keyword>